<dbReference type="EMBL" id="UINC01001673">
    <property type="protein sequence ID" value="SUZ86282.1"/>
    <property type="molecule type" value="Genomic_DNA"/>
</dbReference>
<dbReference type="PANTHER" id="PTHR46847">
    <property type="entry name" value="D-ALLOSE-BINDING PERIPLASMIC PROTEIN-RELATED"/>
    <property type="match status" value="1"/>
</dbReference>
<dbReference type="SUPFAM" id="SSF53822">
    <property type="entry name" value="Periplasmic binding protein-like I"/>
    <property type="match status" value="1"/>
</dbReference>
<comment type="similarity">
    <text evidence="2">Belongs to the bacterial solute-binding protein 2 family.</text>
</comment>
<organism evidence="5">
    <name type="scientific">marine metagenome</name>
    <dbReference type="NCBI Taxonomy" id="408172"/>
    <lineage>
        <taxon>unclassified sequences</taxon>
        <taxon>metagenomes</taxon>
        <taxon>ecological metagenomes</taxon>
    </lineage>
</organism>
<dbReference type="GO" id="GO:0030313">
    <property type="term" value="C:cell envelope"/>
    <property type="evidence" value="ECO:0007669"/>
    <property type="project" value="UniProtKB-SubCell"/>
</dbReference>
<name>A0A381R3K0_9ZZZZ</name>
<evidence type="ECO:0000259" key="4">
    <source>
        <dbReference type="Pfam" id="PF13407"/>
    </source>
</evidence>
<evidence type="ECO:0000313" key="5">
    <source>
        <dbReference type="EMBL" id="SUZ86282.1"/>
    </source>
</evidence>
<sequence length="333" mass="36064">MQRYFLTICFIATFCGACTGENADKGVTLEESRLRIAVVPKGTTHDFWKAIHAGALQAEEELGNITVVYRGPEREDDRDQQVSLVQNLLTGSVDAIVLAPLDENALLPSVRLATQSGIPVIIIDSGLAGEVGQDYISYVATDNYEGGRLAGRHMGEVVDGEGQVLLLRHAEGSESTMRREEGFIEALAEFPNIELIDPKRYSGVTTATAQIAAENLLTTYDKVDGIFCANESCTFGLLLALRSRGLAGKIRFVGFDTNSELVDALGEGELDGLVVQDPMAMGYLGVKTAVAHLASESVELRQNTGVRLATRENMHESDIAQLLAPDLSRYLEQ</sequence>
<dbReference type="InterPro" id="IPR025997">
    <property type="entry name" value="SBP_2_dom"/>
</dbReference>
<evidence type="ECO:0000256" key="2">
    <source>
        <dbReference type="ARBA" id="ARBA00007639"/>
    </source>
</evidence>
<evidence type="ECO:0000256" key="3">
    <source>
        <dbReference type="ARBA" id="ARBA00022729"/>
    </source>
</evidence>
<accession>A0A381R3K0</accession>
<feature type="domain" description="Periplasmic binding protein" evidence="4">
    <location>
        <begin position="36"/>
        <end position="296"/>
    </location>
</feature>
<dbReference type="AlphaFoldDB" id="A0A381R3K0"/>
<dbReference type="Gene3D" id="3.40.50.2300">
    <property type="match status" value="2"/>
</dbReference>
<protein>
    <recommendedName>
        <fullName evidence="4">Periplasmic binding protein domain-containing protein</fullName>
    </recommendedName>
</protein>
<dbReference type="PANTHER" id="PTHR46847:SF1">
    <property type="entry name" value="D-ALLOSE-BINDING PERIPLASMIC PROTEIN-RELATED"/>
    <property type="match status" value="1"/>
</dbReference>
<reference evidence="5" key="1">
    <citation type="submission" date="2018-05" db="EMBL/GenBank/DDBJ databases">
        <authorList>
            <person name="Lanie J.A."/>
            <person name="Ng W.-L."/>
            <person name="Kazmierczak K.M."/>
            <person name="Andrzejewski T.M."/>
            <person name="Davidsen T.M."/>
            <person name="Wayne K.J."/>
            <person name="Tettelin H."/>
            <person name="Glass J.I."/>
            <person name="Rusch D."/>
            <person name="Podicherti R."/>
            <person name="Tsui H.-C.T."/>
            <person name="Winkler M.E."/>
        </authorList>
    </citation>
    <scope>NUCLEOTIDE SEQUENCE</scope>
</reference>
<dbReference type="InterPro" id="IPR028082">
    <property type="entry name" value="Peripla_BP_I"/>
</dbReference>
<dbReference type="Pfam" id="PF13407">
    <property type="entry name" value="Peripla_BP_4"/>
    <property type="match status" value="1"/>
</dbReference>
<proteinExistence type="inferred from homology"/>
<dbReference type="GO" id="GO:0030246">
    <property type="term" value="F:carbohydrate binding"/>
    <property type="evidence" value="ECO:0007669"/>
    <property type="project" value="UniProtKB-ARBA"/>
</dbReference>
<comment type="subcellular location">
    <subcellularLocation>
        <location evidence="1">Cell envelope</location>
    </subcellularLocation>
</comment>
<evidence type="ECO:0000256" key="1">
    <source>
        <dbReference type="ARBA" id="ARBA00004196"/>
    </source>
</evidence>
<dbReference type="CDD" id="cd20004">
    <property type="entry name" value="PBP1_ABC_sugar_binding-like"/>
    <property type="match status" value="1"/>
</dbReference>
<keyword evidence="3" id="KW-0732">Signal</keyword>
<gene>
    <name evidence="5" type="ORF">METZ01_LOCUS39136</name>
</gene>